<dbReference type="Gene3D" id="3.40.50.1000">
    <property type="entry name" value="HAD superfamily/HAD-like"/>
    <property type="match status" value="1"/>
</dbReference>
<keyword evidence="3" id="KW-0479">Metal-binding</keyword>
<evidence type="ECO:0000256" key="5">
    <source>
        <dbReference type="ARBA" id="ARBA00023277"/>
    </source>
</evidence>
<protein>
    <submittedName>
        <fullName evidence="6">HAD superfamily hydrolase (TIGR01509 family)</fullName>
    </submittedName>
</protein>
<evidence type="ECO:0000256" key="2">
    <source>
        <dbReference type="ARBA" id="ARBA00006171"/>
    </source>
</evidence>
<dbReference type="NCBIfam" id="TIGR01509">
    <property type="entry name" value="HAD-SF-IA-v3"/>
    <property type="match status" value="1"/>
</dbReference>
<evidence type="ECO:0000256" key="4">
    <source>
        <dbReference type="ARBA" id="ARBA00022842"/>
    </source>
</evidence>
<dbReference type="Gene3D" id="1.10.150.240">
    <property type="entry name" value="Putative phosphatase, domain 2"/>
    <property type="match status" value="1"/>
</dbReference>
<dbReference type="SUPFAM" id="SSF56784">
    <property type="entry name" value="HAD-like"/>
    <property type="match status" value="1"/>
</dbReference>
<evidence type="ECO:0000256" key="1">
    <source>
        <dbReference type="ARBA" id="ARBA00001946"/>
    </source>
</evidence>
<dbReference type="CDD" id="cd07505">
    <property type="entry name" value="HAD_BPGM-like"/>
    <property type="match status" value="1"/>
</dbReference>
<evidence type="ECO:0000256" key="3">
    <source>
        <dbReference type="ARBA" id="ARBA00022723"/>
    </source>
</evidence>
<dbReference type="EMBL" id="QNRK01000020">
    <property type="protein sequence ID" value="RBP09818.1"/>
    <property type="molecule type" value="Genomic_DNA"/>
</dbReference>
<comment type="similarity">
    <text evidence="2">Belongs to the HAD-like hydrolase superfamily. CbbY/CbbZ/Gph/YieH family.</text>
</comment>
<evidence type="ECO:0000313" key="7">
    <source>
        <dbReference type="Proteomes" id="UP000253529"/>
    </source>
</evidence>
<gene>
    <name evidence="6" type="ORF">DFR50_12016</name>
</gene>
<keyword evidence="5" id="KW-0119">Carbohydrate metabolism</keyword>
<keyword evidence="7" id="KW-1185">Reference proteome</keyword>
<keyword evidence="6" id="KW-0378">Hydrolase</keyword>
<dbReference type="InterPro" id="IPR023198">
    <property type="entry name" value="PGP-like_dom2"/>
</dbReference>
<dbReference type="PANTHER" id="PTHR46193:SF18">
    <property type="entry name" value="HEXITOL PHOSPHATASE B"/>
    <property type="match status" value="1"/>
</dbReference>
<dbReference type="InterPro" id="IPR051600">
    <property type="entry name" value="Beta-PGM-like"/>
</dbReference>
<sequence>MPVKAVLWDLDGTFVDSEPTHNRALLDALAAWSIRPSEALQRKVVGTSMEATHAVLAEAYAGFPDLGRFVDAKLKAYVARVGELRLRRGVADAEGLLEARGVSRAIVSNSDRIIVDANLAAVGKSIPGLITISRNDVRKGKPDPGPYLRAAYLLHLSPPDCVVVEDSPVGAAAGVAAGMKVVAWPEHGSDPLAFPPEAQIADPVDLRATLAALIDATGAV</sequence>
<name>A0A366F592_9HYPH</name>
<keyword evidence="4" id="KW-0460">Magnesium</keyword>
<evidence type="ECO:0000313" key="6">
    <source>
        <dbReference type="EMBL" id="RBP09818.1"/>
    </source>
</evidence>
<proteinExistence type="inferred from homology"/>
<comment type="cofactor">
    <cofactor evidence="1">
        <name>Mg(2+)</name>
        <dbReference type="ChEBI" id="CHEBI:18420"/>
    </cofactor>
</comment>
<dbReference type="Proteomes" id="UP000253529">
    <property type="component" value="Unassembled WGS sequence"/>
</dbReference>
<reference evidence="6 7" key="1">
    <citation type="submission" date="2018-06" db="EMBL/GenBank/DDBJ databases">
        <title>Genomic Encyclopedia of Type Strains, Phase IV (KMG-IV): sequencing the most valuable type-strain genomes for metagenomic binning, comparative biology and taxonomic classification.</title>
        <authorList>
            <person name="Goeker M."/>
        </authorList>
    </citation>
    <scope>NUCLEOTIDE SEQUENCE [LARGE SCALE GENOMIC DNA]</scope>
    <source>
        <strain evidence="6 7">DSM 24875</strain>
    </source>
</reference>
<dbReference type="PANTHER" id="PTHR46193">
    <property type="entry name" value="6-PHOSPHOGLUCONATE PHOSPHATASE"/>
    <property type="match status" value="1"/>
</dbReference>
<dbReference type="Pfam" id="PF00702">
    <property type="entry name" value="Hydrolase"/>
    <property type="match status" value="1"/>
</dbReference>
<dbReference type="AlphaFoldDB" id="A0A366F592"/>
<dbReference type="RefSeq" id="WP_113890572.1">
    <property type="nucleotide sequence ID" value="NZ_QNRK01000020.1"/>
</dbReference>
<dbReference type="GO" id="GO:0046872">
    <property type="term" value="F:metal ion binding"/>
    <property type="evidence" value="ECO:0007669"/>
    <property type="project" value="UniProtKB-KW"/>
</dbReference>
<dbReference type="SFLD" id="SFLDS00003">
    <property type="entry name" value="Haloacid_Dehalogenase"/>
    <property type="match status" value="1"/>
</dbReference>
<dbReference type="InterPro" id="IPR023214">
    <property type="entry name" value="HAD_sf"/>
</dbReference>
<dbReference type="InterPro" id="IPR036412">
    <property type="entry name" value="HAD-like_sf"/>
</dbReference>
<organism evidence="6 7">
    <name type="scientific">Roseiarcus fermentans</name>
    <dbReference type="NCBI Taxonomy" id="1473586"/>
    <lineage>
        <taxon>Bacteria</taxon>
        <taxon>Pseudomonadati</taxon>
        <taxon>Pseudomonadota</taxon>
        <taxon>Alphaproteobacteria</taxon>
        <taxon>Hyphomicrobiales</taxon>
        <taxon>Roseiarcaceae</taxon>
        <taxon>Roseiarcus</taxon>
    </lineage>
</organism>
<comment type="caution">
    <text evidence="6">The sequence shown here is derived from an EMBL/GenBank/DDBJ whole genome shotgun (WGS) entry which is preliminary data.</text>
</comment>
<dbReference type="InterPro" id="IPR006439">
    <property type="entry name" value="HAD-SF_hydro_IA"/>
</dbReference>
<dbReference type="GO" id="GO:0016787">
    <property type="term" value="F:hydrolase activity"/>
    <property type="evidence" value="ECO:0007669"/>
    <property type="project" value="UniProtKB-KW"/>
</dbReference>
<dbReference type="SFLD" id="SFLDG01129">
    <property type="entry name" value="C1.5:_HAD__Beta-PGM__Phosphata"/>
    <property type="match status" value="1"/>
</dbReference>
<accession>A0A366F592</accession>
<dbReference type="OrthoDB" id="9800058at2"/>